<protein>
    <recommendedName>
        <fullName evidence="7">Large ribosomal subunit protein mL44</fullName>
    </recommendedName>
</protein>
<dbReference type="PANTHER" id="PTHR11207">
    <property type="entry name" value="RIBONUCLEASE III"/>
    <property type="match status" value="1"/>
</dbReference>
<evidence type="ECO:0000256" key="3">
    <source>
        <dbReference type="ARBA" id="ARBA00022980"/>
    </source>
</evidence>
<reference evidence="9" key="1">
    <citation type="submission" date="2020-05" db="EMBL/GenBank/DDBJ databases">
        <title>Phylogenomic resolution of chytrid fungi.</title>
        <authorList>
            <person name="Stajich J.E."/>
            <person name="Amses K."/>
            <person name="Simmons R."/>
            <person name="Seto K."/>
            <person name="Myers J."/>
            <person name="Bonds A."/>
            <person name="Quandt C.A."/>
            <person name="Barry K."/>
            <person name="Liu P."/>
            <person name="Grigoriev I."/>
            <person name="Longcore J.E."/>
            <person name="James T.Y."/>
        </authorList>
    </citation>
    <scope>NUCLEOTIDE SEQUENCE</scope>
    <source>
        <strain evidence="9">PLAUS21</strain>
    </source>
</reference>
<evidence type="ECO:0000313" key="9">
    <source>
        <dbReference type="EMBL" id="KAJ3260804.1"/>
    </source>
</evidence>
<keyword evidence="5" id="KW-0687">Ribonucleoprotein</keyword>
<keyword evidence="3" id="KW-0689">Ribosomal protein</keyword>
<dbReference type="EMBL" id="JADGKB010000009">
    <property type="protein sequence ID" value="KAJ3260804.1"/>
    <property type="molecule type" value="Genomic_DNA"/>
</dbReference>
<comment type="caution">
    <text evidence="9">The sequence shown here is derived from an EMBL/GenBank/DDBJ whole genome shotgun (WGS) entry which is preliminary data.</text>
</comment>
<evidence type="ECO:0000256" key="2">
    <source>
        <dbReference type="ARBA" id="ARBA00022884"/>
    </source>
</evidence>
<evidence type="ECO:0000256" key="6">
    <source>
        <dbReference type="ARBA" id="ARBA00024034"/>
    </source>
</evidence>
<dbReference type="Pfam" id="PF14622">
    <property type="entry name" value="Ribonucleas_3_3"/>
    <property type="match status" value="1"/>
</dbReference>
<evidence type="ECO:0000259" key="8">
    <source>
        <dbReference type="PROSITE" id="PS50142"/>
    </source>
</evidence>
<comment type="subcellular location">
    <subcellularLocation>
        <location evidence="1">Mitochondrion</location>
    </subcellularLocation>
</comment>
<dbReference type="GO" id="GO:0004525">
    <property type="term" value="F:ribonuclease III activity"/>
    <property type="evidence" value="ECO:0007669"/>
    <property type="project" value="InterPro"/>
</dbReference>
<dbReference type="SUPFAM" id="SSF54768">
    <property type="entry name" value="dsRNA-binding domain-like"/>
    <property type="match status" value="1"/>
</dbReference>
<name>A0AAD5UMX4_9FUNG</name>
<evidence type="ECO:0000256" key="5">
    <source>
        <dbReference type="ARBA" id="ARBA00023274"/>
    </source>
</evidence>
<sequence>MISIGRIIKRNSVFNQLKFISGVANANTTTNAPELEVSSTPANLAAFSARTGIKFDNQNILLEALTHISYKEKPEKSPKYQLIGSKILQMYVTEYVLHKYPALPAPVCASIVEAFVGNASLANVGKESEQESKVKLGTPLVRSWIVESLVGAIYEHQGPLAAKQLIQTHILTRSVDTELHVDAYVKVSKPRVLLTELIRKLNKPKPVARLLKETGRFSSTPTFVVGMYSGMEKIGEGYGSSLQMAETRVRLSDD</sequence>
<dbReference type="InterPro" id="IPR036389">
    <property type="entry name" value="RNase_III_sf"/>
</dbReference>
<proteinExistence type="inferred from homology"/>
<dbReference type="GO" id="GO:0003735">
    <property type="term" value="F:structural constituent of ribosome"/>
    <property type="evidence" value="ECO:0007669"/>
    <property type="project" value="TreeGrafter"/>
</dbReference>
<organism evidence="9 10">
    <name type="scientific">Boothiomyces macroporosus</name>
    <dbReference type="NCBI Taxonomy" id="261099"/>
    <lineage>
        <taxon>Eukaryota</taxon>
        <taxon>Fungi</taxon>
        <taxon>Fungi incertae sedis</taxon>
        <taxon>Chytridiomycota</taxon>
        <taxon>Chytridiomycota incertae sedis</taxon>
        <taxon>Chytridiomycetes</taxon>
        <taxon>Rhizophydiales</taxon>
        <taxon>Terramycetaceae</taxon>
        <taxon>Boothiomyces</taxon>
    </lineage>
</organism>
<comment type="similarity">
    <text evidence="6">Belongs to the ribonuclease III family. Mitochondrion-specific ribosomal protein mL44 subfamily.</text>
</comment>
<dbReference type="InterPro" id="IPR044444">
    <property type="entry name" value="Ribosomal_mL44_DSRM_metazoa"/>
</dbReference>
<dbReference type="InterPro" id="IPR000999">
    <property type="entry name" value="RNase_III_dom"/>
</dbReference>
<keyword evidence="10" id="KW-1185">Reference proteome</keyword>
<dbReference type="PANTHER" id="PTHR11207:SF32">
    <property type="entry name" value="LARGE RIBOSOMAL SUBUNIT PROTEIN ML44"/>
    <property type="match status" value="1"/>
</dbReference>
<accession>A0AAD5UMX4</accession>
<dbReference type="Proteomes" id="UP001210925">
    <property type="component" value="Unassembled WGS sequence"/>
</dbReference>
<dbReference type="SUPFAM" id="SSF69065">
    <property type="entry name" value="RNase III domain-like"/>
    <property type="match status" value="1"/>
</dbReference>
<dbReference type="GO" id="GO:0005739">
    <property type="term" value="C:mitochondrion"/>
    <property type="evidence" value="ECO:0007669"/>
    <property type="project" value="TreeGrafter"/>
</dbReference>
<evidence type="ECO:0000313" key="10">
    <source>
        <dbReference type="Proteomes" id="UP001210925"/>
    </source>
</evidence>
<dbReference type="GO" id="GO:0006396">
    <property type="term" value="P:RNA processing"/>
    <property type="evidence" value="ECO:0007669"/>
    <property type="project" value="InterPro"/>
</dbReference>
<evidence type="ECO:0000256" key="1">
    <source>
        <dbReference type="ARBA" id="ARBA00004173"/>
    </source>
</evidence>
<evidence type="ECO:0000256" key="7">
    <source>
        <dbReference type="ARBA" id="ARBA00035187"/>
    </source>
</evidence>
<dbReference type="SMART" id="SM00535">
    <property type="entry name" value="RIBOc"/>
    <property type="match status" value="1"/>
</dbReference>
<dbReference type="GO" id="GO:0003723">
    <property type="term" value="F:RNA binding"/>
    <property type="evidence" value="ECO:0007669"/>
    <property type="project" value="UniProtKB-KW"/>
</dbReference>
<keyword evidence="4" id="KW-0496">Mitochondrion</keyword>
<dbReference type="Pfam" id="PF22892">
    <property type="entry name" value="DSRM_MRPL44"/>
    <property type="match status" value="1"/>
</dbReference>
<keyword evidence="2" id="KW-0694">RNA-binding</keyword>
<dbReference type="Gene3D" id="3.30.160.20">
    <property type="match status" value="1"/>
</dbReference>
<dbReference type="CDD" id="cd00593">
    <property type="entry name" value="RIBOc"/>
    <property type="match status" value="1"/>
</dbReference>
<gene>
    <name evidence="9" type="ORF">HK103_007367</name>
</gene>
<dbReference type="AlphaFoldDB" id="A0AAD5UMX4"/>
<evidence type="ECO:0000256" key="4">
    <source>
        <dbReference type="ARBA" id="ARBA00023128"/>
    </source>
</evidence>
<feature type="domain" description="RNase III" evidence="8">
    <location>
        <begin position="44"/>
        <end position="158"/>
    </location>
</feature>
<dbReference type="PROSITE" id="PS50142">
    <property type="entry name" value="RNASE_3_2"/>
    <property type="match status" value="1"/>
</dbReference>
<dbReference type="Gene3D" id="1.10.1520.10">
    <property type="entry name" value="Ribonuclease III domain"/>
    <property type="match status" value="1"/>
</dbReference>